<keyword evidence="2" id="KW-0175">Coiled coil</keyword>
<dbReference type="GO" id="GO:0006281">
    <property type="term" value="P:DNA repair"/>
    <property type="evidence" value="ECO:0007669"/>
    <property type="project" value="TreeGrafter"/>
</dbReference>
<dbReference type="Pfam" id="PF26019">
    <property type="entry name" value="HTH_TIMELESS"/>
    <property type="match status" value="2"/>
</dbReference>
<dbReference type="GO" id="GO:0000076">
    <property type="term" value="P:DNA replication checkpoint signaling"/>
    <property type="evidence" value="ECO:0007669"/>
    <property type="project" value="TreeGrafter"/>
</dbReference>
<protein>
    <submittedName>
        <fullName evidence="5">TIMELESS</fullName>
    </submittedName>
</protein>
<feature type="region of interest" description="Disordered" evidence="3">
    <location>
        <begin position="794"/>
        <end position="962"/>
    </location>
</feature>
<dbReference type="Proteomes" id="UP000593567">
    <property type="component" value="Unassembled WGS sequence"/>
</dbReference>
<comment type="similarity">
    <text evidence="1">Belongs to the timeless family.</text>
</comment>
<feature type="domain" description="Timeless C-terminal" evidence="4">
    <location>
        <begin position="704"/>
        <end position="783"/>
    </location>
</feature>
<feature type="coiled-coil region" evidence="2">
    <location>
        <begin position="238"/>
        <end position="265"/>
    </location>
</feature>
<feature type="compositionally biased region" description="Basic and acidic residues" evidence="3">
    <location>
        <begin position="881"/>
        <end position="898"/>
    </location>
</feature>
<evidence type="ECO:0000313" key="6">
    <source>
        <dbReference type="Proteomes" id="UP000593567"/>
    </source>
</evidence>
<dbReference type="OrthoDB" id="310853at2759"/>
<dbReference type="PANTHER" id="PTHR22940:SF4">
    <property type="entry name" value="PROTEIN TIMELESS HOMOLOG"/>
    <property type="match status" value="1"/>
</dbReference>
<evidence type="ECO:0000313" key="5">
    <source>
        <dbReference type="EMBL" id="KAF6036277.1"/>
    </source>
</evidence>
<dbReference type="PANTHER" id="PTHR22940">
    <property type="entry name" value="TIMEOUT/TIMELESS-2"/>
    <property type="match status" value="1"/>
</dbReference>
<dbReference type="InterPro" id="IPR007725">
    <property type="entry name" value="TIMELESS_C"/>
</dbReference>
<gene>
    <name evidence="5" type="ORF">EB796_005416</name>
</gene>
<dbReference type="AlphaFoldDB" id="A0A7J7KDC8"/>
<feature type="compositionally biased region" description="Basic and acidic residues" evidence="3">
    <location>
        <begin position="837"/>
        <end position="854"/>
    </location>
</feature>
<feature type="compositionally biased region" description="Basic residues" evidence="3">
    <location>
        <begin position="815"/>
        <end position="836"/>
    </location>
</feature>
<dbReference type="GO" id="GO:0003677">
    <property type="term" value="F:DNA binding"/>
    <property type="evidence" value="ECO:0007669"/>
    <property type="project" value="TreeGrafter"/>
</dbReference>
<dbReference type="GO" id="GO:0043111">
    <property type="term" value="P:replication fork arrest"/>
    <property type="evidence" value="ECO:0007669"/>
    <property type="project" value="TreeGrafter"/>
</dbReference>
<evidence type="ECO:0000256" key="3">
    <source>
        <dbReference type="SAM" id="MobiDB-lite"/>
    </source>
</evidence>
<feature type="compositionally biased region" description="Polar residues" evidence="3">
    <location>
        <begin position="899"/>
        <end position="909"/>
    </location>
</feature>
<dbReference type="EMBL" id="VXIV02000755">
    <property type="protein sequence ID" value="KAF6036277.1"/>
    <property type="molecule type" value="Genomic_DNA"/>
</dbReference>
<keyword evidence="6" id="KW-1185">Reference proteome</keyword>
<feature type="region of interest" description="Disordered" evidence="3">
    <location>
        <begin position="648"/>
        <end position="689"/>
    </location>
</feature>
<dbReference type="InterPro" id="IPR044998">
    <property type="entry name" value="Timeless"/>
</dbReference>
<organism evidence="5 6">
    <name type="scientific">Bugula neritina</name>
    <name type="common">Brown bryozoan</name>
    <name type="synonym">Sertularia neritina</name>
    <dbReference type="NCBI Taxonomy" id="10212"/>
    <lineage>
        <taxon>Eukaryota</taxon>
        <taxon>Metazoa</taxon>
        <taxon>Spiralia</taxon>
        <taxon>Lophotrochozoa</taxon>
        <taxon>Bryozoa</taxon>
        <taxon>Gymnolaemata</taxon>
        <taxon>Cheilostomatida</taxon>
        <taxon>Flustrina</taxon>
        <taxon>Buguloidea</taxon>
        <taxon>Bugulidae</taxon>
        <taxon>Bugula</taxon>
    </lineage>
</organism>
<reference evidence="5" key="1">
    <citation type="submission" date="2020-06" db="EMBL/GenBank/DDBJ databases">
        <title>Draft genome of Bugula neritina, a colonial animal packing powerful symbionts and potential medicines.</title>
        <authorList>
            <person name="Rayko M."/>
        </authorList>
    </citation>
    <scope>NUCLEOTIDE SEQUENCE [LARGE SCALE GENOMIC DNA]</scope>
    <source>
        <strain evidence="5">Kwan_BN1</strain>
    </source>
</reference>
<comment type="caution">
    <text evidence="5">The sequence shown here is derived from an EMBL/GenBank/DDBJ whole genome shotgun (WGS) entry which is preliminary data.</text>
</comment>
<evidence type="ECO:0000256" key="2">
    <source>
        <dbReference type="SAM" id="Coils"/>
    </source>
</evidence>
<evidence type="ECO:0000256" key="1">
    <source>
        <dbReference type="ARBA" id="ARBA00008174"/>
    </source>
</evidence>
<accession>A0A7J7KDC8</accession>
<proteinExistence type="inferred from homology"/>
<name>A0A7J7KDC8_BUGNE</name>
<dbReference type="GO" id="GO:0031298">
    <property type="term" value="C:replication fork protection complex"/>
    <property type="evidence" value="ECO:0007669"/>
    <property type="project" value="TreeGrafter"/>
</dbReference>
<feature type="region of interest" description="Disordered" evidence="3">
    <location>
        <begin position="20"/>
        <end position="42"/>
    </location>
</feature>
<sequence>MKSISDKDVIYHKPLSEVKQHSFDVGKKSRKTPKNRQPIEGEEVTRRSTLSIRVCLKEFCVEFIKNCYNPLMRAVKSALERESSQENDETYYLWSTRFFMQFQRLYHFDVELVRETVTVQEFNYVYRILLNHLDMMMVDRKDAIIWAKRLHLALRTFKELLETLQAMSNSRSSQVRNSAKVIQQNVFYMQEYRDLLPFLLKKFNNTRNSKLYAKDLVETTHIYVRAMEKWCATQGKVLVQRKRKVEELEEKWNILSDELSDLLQDVQEVVSDDVTPFDATSEVSIDEQRLECVKSIYTALHSSECTKAIALLRAAREVWPDNGEFGALDISAEDEFMLLREVFLADLSQGQTEGNDNVEGDDYGDEVLEEEMEGVEEQEVTQELEFDFRKFLMTFSSPKVVQVYTLLLTLYRNNDGHTNHCIVKMLHRIAVQNGMVALLFQLSVFRTFQKIFNDDSTKTSHFAELKTFATYVLRQFFKCVEKTPKVYVEMLFWKNAKECVEIVDGYGTYKSQSARNSGKILWTEEQEMELKQLYEEHKDGEGDIVDNILPHLIDTSRTRRQVVRQLILMDLVTNSKQLKKGISGRQTNRQTWSEEAVEELRTLYEMHQHDDDVAGEIMLKLDRPRRHIVNKLVELGLVEDRKLLRKKRKRKSVQKEAGSSGGGDSSSSEEESDTELASAPTHPFSGLERGDPLELLSQLREMPSMELSLNWLRRSFNRTADDREDEDEEPEATPLIPLMEECEVALQNAVFQKFLYTVGVNPPVDEQEQFWRISLELSPGVLRQLDAALDPESGGEFPRLDLQYNIPSGSASRNGKCRKQKRVANAKPKATQRRKPAAKDSMELERPPKSKEFLSSDDTSSDSDSGVKLDTGLTRKGRVRAGTESKSDSDSEGDKENTTLDTSRVSSVASLRKRRRVDNSHMPADESLSQGVDPVTGEGDRMDTNENSDVEGKQPPVQFDSFPATALTQTYSDSSESDDDHITIARALSGKKKRAGVLSDSDD</sequence>
<evidence type="ECO:0000259" key="4">
    <source>
        <dbReference type="Pfam" id="PF05029"/>
    </source>
</evidence>
<dbReference type="Pfam" id="PF05029">
    <property type="entry name" value="TIMELESS_C"/>
    <property type="match status" value="1"/>
</dbReference>